<dbReference type="InterPro" id="IPR046829">
    <property type="entry name" value="Calmod_bind_C"/>
</dbReference>
<protein>
    <recommendedName>
        <fullName evidence="13">Calmodulin-binding protein 60 D-like</fullName>
    </recommendedName>
</protein>
<dbReference type="Pfam" id="PF20452">
    <property type="entry name" value="Calmod_bind_C"/>
    <property type="match status" value="1"/>
</dbReference>
<dbReference type="PANTHER" id="PTHR31713:SF43">
    <property type="entry name" value="CALMODULIN-BINDING PROTEIN 60 G"/>
    <property type="match status" value="1"/>
</dbReference>
<keyword evidence="3" id="KW-0805">Transcription regulation</keyword>
<comment type="subcellular location">
    <subcellularLocation>
        <location evidence="1">Nucleus</location>
    </subcellularLocation>
</comment>
<dbReference type="InterPro" id="IPR046830">
    <property type="entry name" value="Calmod_bind_M"/>
</dbReference>
<sequence>MAPKRMFDEDNEGFGRSTRRPELRIRLVLWPFRQGISEREFQNIFEPVVRKVVREAVERTLLLQPCPRHELQLGATSGVRSLHLHFVNCLPYTVYTNNIIKAEDGNPIRIELIDTRSGTRVKSGPFSSIKLDIGVLDGEFRFDDQEDWTEQDYNASILREREGKRPLVVGNLKVTLAEGVGDVGGDVHFTDNSSWVKSRKFILGAKVEKKHSSEGSIREARSRPFMVKDHRGELNKKYKTPSKGDEIWRLERIAKDGVYHRRLTSNGIETIDDLLLKYAINPSGVRKLFDRLSDGSWEKVIGQAMASVENDCNLYSYHGSYHGVGEIGLRFNSIYQVVEAAFSGHNYLPVQTLSSEQKRLIEVVKQQAYENVIDWVLVNDPSAFSFSRPSGSLQDEPFSLPEQGLQHFDLQVTHEDQQVTWQGFNNTHPLYSASHIHAANTNNQPEGSAAQTSLMENCFTGSYNGEGSVLPSVDTTVHDMISQFLVPTYGTSWGQGTDFYSASSNLEDFGNFPLANYAGKPKAAWGIIRAAVRWCGVWRCVASRRMAMPIFNY</sequence>
<dbReference type="Gramene" id="Jr08_20550_p1">
    <property type="protein sequence ID" value="cds.Jr08_20550_p1"/>
    <property type="gene ID" value="Jr08_20550"/>
</dbReference>
<organism evidence="11 12">
    <name type="scientific">Juglans regia</name>
    <name type="common">English walnut</name>
    <dbReference type="NCBI Taxonomy" id="51240"/>
    <lineage>
        <taxon>Eukaryota</taxon>
        <taxon>Viridiplantae</taxon>
        <taxon>Streptophyta</taxon>
        <taxon>Embryophyta</taxon>
        <taxon>Tracheophyta</taxon>
        <taxon>Spermatophyta</taxon>
        <taxon>Magnoliopsida</taxon>
        <taxon>eudicotyledons</taxon>
        <taxon>Gunneridae</taxon>
        <taxon>Pentapetalae</taxon>
        <taxon>rosids</taxon>
        <taxon>fabids</taxon>
        <taxon>Fagales</taxon>
        <taxon>Juglandaceae</taxon>
        <taxon>Juglans</taxon>
    </lineage>
</organism>
<evidence type="ECO:0000256" key="1">
    <source>
        <dbReference type="ARBA" id="ARBA00004123"/>
    </source>
</evidence>
<evidence type="ECO:0000256" key="5">
    <source>
        <dbReference type="ARBA" id="ARBA00023159"/>
    </source>
</evidence>
<dbReference type="AlphaFoldDB" id="A0A833XBC1"/>
<dbReference type="Pfam" id="PF07887">
    <property type="entry name" value="Calmodulin_bind"/>
    <property type="match status" value="1"/>
</dbReference>
<dbReference type="PANTHER" id="PTHR31713">
    <property type="entry name" value="OS02G0177800 PROTEIN"/>
    <property type="match status" value="1"/>
</dbReference>
<comment type="caution">
    <text evidence="11">The sequence shown here is derived from an EMBL/GenBank/DDBJ whole genome shotgun (WGS) entry which is preliminary data.</text>
</comment>
<reference evidence="11" key="2">
    <citation type="submission" date="2020-03" db="EMBL/GenBank/DDBJ databases">
        <title>Walnut 2.0.</title>
        <authorList>
            <person name="Marrano A."/>
            <person name="Britton M."/>
            <person name="Zimin A.V."/>
            <person name="Zaini P.A."/>
            <person name="Workman R."/>
            <person name="Puiu D."/>
            <person name="Bianco L."/>
            <person name="Allen B.J."/>
            <person name="Troggio M."/>
            <person name="Leslie C.A."/>
            <person name="Timp W."/>
            <person name="Dendekar A."/>
            <person name="Salzberg S.L."/>
            <person name="Neale D.B."/>
        </authorList>
    </citation>
    <scope>NUCLEOTIDE SEQUENCE</scope>
    <source>
        <tissue evidence="11">Leaves</tissue>
    </source>
</reference>
<evidence type="ECO:0000313" key="12">
    <source>
        <dbReference type="Proteomes" id="UP000619265"/>
    </source>
</evidence>
<reference evidence="11" key="1">
    <citation type="submission" date="2015-10" db="EMBL/GenBank/DDBJ databases">
        <authorList>
            <person name="Martinez-Garcia P.J."/>
            <person name="Crepeau M.W."/>
            <person name="Puiu D."/>
            <person name="Gonzalez-Ibeas D."/>
            <person name="Whalen J."/>
            <person name="Stevens K."/>
            <person name="Paul R."/>
            <person name="Butterfield T."/>
            <person name="Britton M."/>
            <person name="Reagan R."/>
            <person name="Chakraborty S."/>
            <person name="Walawage S.L."/>
            <person name="Vasquez-Gross H.A."/>
            <person name="Cardeno C."/>
            <person name="Famula R."/>
            <person name="Pratt K."/>
            <person name="Kuruganti S."/>
            <person name="Aradhya M.K."/>
            <person name="Leslie C.A."/>
            <person name="Dandekar A.M."/>
            <person name="Salzberg S.L."/>
            <person name="Wegrzyn J.L."/>
            <person name="Langley C.H."/>
            <person name="Neale D.B."/>
        </authorList>
    </citation>
    <scope>NUCLEOTIDE SEQUENCE</scope>
    <source>
        <tissue evidence="11">Leaves</tissue>
    </source>
</reference>
<keyword evidence="4" id="KW-0238">DNA-binding</keyword>
<dbReference type="GO" id="GO:0005634">
    <property type="term" value="C:nucleus"/>
    <property type="evidence" value="ECO:0007669"/>
    <property type="project" value="UniProtKB-SubCell"/>
</dbReference>
<evidence type="ECO:0000259" key="9">
    <source>
        <dbReference type="Pfam" id="PF20451"/>
    </source>
</evidence>
<gene>
    <name evidence="11" type="ORF">F2P56_019254</name>
</gene>
<evidence type="ECO:0000256" key="2">
    <source>
        <dbReference type="ARBA" id="ARBA00007214"/>
    </source>
</evidence>
<proteinExistence type="inferred from homology"/>
<evidence type="ECO:0000256" key="6">
    <source>
        <dbReference type="ARBA" id="ARBA00023163"/>
    </source>
</evidence>
<dbReference type="EMBL" id="LIHL02000008">
    <property type="protein sequence ID" value="KAF5463332.1"/>
    <property type="molecule type" value="Genomic_DNA"/>
</dbReference>
<name>A0A833XBC1_JUGRE</name>
<accession>A0A833XBC1</accession>
<dbReference type="InterPro" id="IPR046831">
    <property type="entry name" value="Calmodulin_bind_N"/>
</dbReference>
<keyword evidence="7" id="KW-0539">Nucleus</keyword>
<dbReference type="Proteomes" id="UP000619265">
    <property type="component" value="Unassembled WGS sequence"/>
</dbReference>
<dbReference type="GO" id="GO:0005516">
    <property type="term" value="F:calmodulin binding"/>
    <property type="evidence" value="ECO:0007669"/>
    <property type="project" value="InterPro"/>
</dbReference>
<keyword evidence="6" id="KW-0804">Transcription</keyword>
<evidence type="ECO:0000256" key="3">
    <source>
        <dbReference type="ARBA" id="ARBA00023015"/>
    </source>
</evidence>
<keyword evidence="5" id="KW-0010">Activator</keyword>
<feature type="domain" description="Calmodulin binding protein-like N-terminal" evidence="8">
    <location>
        <begin position="82"/>
        <end position="230"/>
    </location>
</feature>
<evidence type="ECO:0000259" key="10">
    <source>
        <dbReference type="Pfam" id="PF20452"/>
    </source>
</evidence>
<evidence type="ECO:0000256" key="7">
    <source>
        <dbReference type="ARBA" id="ARBA00023242"/>
    </source>
</evidence>
<dbReference type="Pfam" id="PF20451">
    <property type="entry name" value="Calmod_bind_M"/>
    <property type="match status" value="1"/>
</dbReference>
<dbReference type="InterPro" id="IPR012416">
    <property type="entry name" value="CBP60"/>
</dbReference>
<evidence type="ECO:0000259" key="8">
    <source>
        <dbReference type="Pfam" id="PF07887"/>
    </source>
</evidence>
<feature type="domain" description="Calmodulin binding protein C-terminal" evidence="10">
    <location>
        <begin position="325"/>
        <end position="372"/>
    </location>
</feature>
<evidence type="ECO:0008006" key="13">
    <source>
        <dbReference type="Google" id="ProtNLM"/>
    </source>
</evidence>
<feature type="domain" description="Calmodulin binding protein central" evidence="9">
    <location>
        <begin position="243"/>
        <end position="306"/>
    </location>
</feature>
<dbReference type="GO" id="GO:0003677">
    <property type="term" value="F:DNA binding"/>
    <property type="evidence" value="ECO:0007669"/>
    <property type="project" value="UniProtKB-KW"/>
</dbReference>
<comment type="similarity">
    <text evidence="2">Belongs to the plant ACBP60 protein family.</text>
</comment>
<evidence type="ECO:0000256" key="4">
    <source>
        <dbReference type="ARBA" id="ARBA00023125"/>
    </source>
</evidence>
<evidence type="ECO:0000313" key="11">
    <source>
        <dbReference type="EMBL" id="KAF5463332.1"/>
    </source>
</evidence>